<evidence type="ECO:0008006" key="3">
    <source>
        <dbReference type="Google" id="ProtNLM"/>
    </source>
</evidence>
<evidence type="ECO:0000313" key="2">
    <source>
        <dbReference type="EMBL" id="CAA9466040.1"/>
    </source>
</evidence>
<dbReference type="EMBL" id="CADCVL010000050">
    <property type="protein sequence ID" value="CAA9466040.1"/>
    <property type="molecule type" value="Genomic_DNA"/>
</dbReference>
<accession>A0A6J4RAR0</accession>
<organism evidence="2">
    <name type="scientific">uncultured Solirubrobacteraceae bacterium</name>
    <dbReference type="NCBI Taxonomy" id="1162706"/>
    <lineage>
        <taxon>Bacteria</taxon>
        <taxon>Bacillati</taxon>
        <taxon>Actinomycetota</taxon>
        <taxon>Thermoleophilia</taxon>
        <taxon>Solirubrobacterales</taxon>
        <taxon>Solirubrobacteraceae</taxon>
        <taxon>environmental samples</taxon>
    </lineage>
</organism>
<feature type="transmembrane region" description="Helical" evidence="1">
    <location>
        <begin position="16"/>
        <end position="37"/>
    </location>
</feature>
<dbReference type="AlphaFoldDB" id="A0A6J4RAR0"/>
<protein>
    <recommendedName>
        <fullName evidence="3">Transmembrane protein (PGPGW)</fullName>
    </recommendedName>
</protein>
<feature type="transmembrane region" description="Helical" evidence="1">
    <location>
        <begin position="43"/>
        <end position="65"/>
    </location>
</feature>
<gene>
    <name evidence="2" type="ORF">AVDCRST_MAG65-294</name>
</gene>
<keyword evidence="1" id="KW-0812">Transmembrane</keyword>
<feature type="transmembrane region" description="Helical" evidence="1">
    <location>
        <begin position="85"/>
        <end position="103"/>
    </location>
</feature>
<keyword evidence="1" id="KW-0472">Membrane</keyword>
<sequence>MAQRERARARGATHRSLLAVIGLVLGLASLPLMLLLPEIGAPAMLLALRLLAVEFDWAAHAYAWLLWRWEQLRGWFRTRSPTLRALISVVLLALAALLVWWLVEELA</sequence>
<keyword evidence="1" id="KW-1133">Transmembrane helix</keyword>
<evidence type="ECO:0000256" key="1">
    <source>
        <dbReference type="SAM" id="Phobius"/>
    </source>
</evidence>
<name>A0A6J4RAR0_9ACTN</name>
<reference evidence="2" key="1">
    <citation type="submission" date="2020-02" db="EMBL/GenBank/DDBJ databases">
        <authorList>
            <person name="Meier V. D."/>
        </authorList>
    </citation>
    <scope>NUCLEOTIDE SEQUENCE</scope>
    <source>
        <strain evidence="2">AVDCRST_MAG65</strain>
    </source>
</reference>
<proteinExistence type="predicted"/>